<dbReference type="Proteomes" id="UP000284250">
    <property type="component" value="Unassembled WGS sequence"/>
</dbReference>
<dbReference type="EMBL" id="QYCN01000038">
    <property type="protein sequence ID" value="RIY06638.1"/>
    <property type="molecule type" value="Genomic_DNA"/>
</dbReference>
<keyword evidence="2" id="KW-1185">Reference proteome</keyword>
<dbReference type="InterPro" id="IPR021866">
    <property type="entry name" value="SpoIIAA-like"/>
</dbReference>
<sequence length="140" mass="16015">MGGSFVQHLSMEQLYDTPPLSIAYDPFHEWLYVEWRGRHTAESARSGGELIVELLRARPCHKMLNDNSQVSAEWEGGARWVGSEYYQQLATLGMRHVAWVCAANWSARKSMETAMQFVTRPSVVLFDDLASAYAWLMRQS</sequence>
<reference evidence="1 2" key="1">
    <citation type="submission" date="2019-01" db="EMBL/GenBank/DDBJ databases">
        <title>Hymenobacter humicola sp. nov., isolated from soils in Antarctica.</title>
        <authorList>
            <person name="Sedlacek I."/>
            <person name="Holochova P."/>
            <person name="Kralova S."/>
            <person name="Pantucek R."/>
            <person name="Stankova E."/>
            <person name="Vrbovska V."/>
            <person name="Kristofova L."/>
            <person name="Svec P."/>
            <person name="Busse H.-J."/>
        </authorList>
    </citation>
    <scope>NUCLEOTIDE SEQUENCE [LARGE SCALE GENOMIC DNA]</scope>
    <source>
        <strain evidence="1 2">CCM 8852</strain>
    </source>
</reference>
<evidence type="ECO:0000313" key="1">
    <source>
        <dbReference type="EMBL" id="RIY06638.1"/>
    </source>
</evidence>
<accession>A0A418QNH3</accession>
<protein>
    <submittedName>
        <fullName evidence="1">STAS/SEC14 domain-containing protein</fullName>
    </submittedName>
</protein>
<dbReference type="Pfam" id="PF11964">
    <property type="entry name" value="SpoIIAA-like"/>
    <property type="match status" value="1"/>
</dbReference>
<comment type="caution">
    <text evidence="1">The sequence shown here is derived from an EMBL/GenBank/DDBJ whole genome shotgun (WGS) entry which is preliminary data.</text>
</comment>
<evidence type="ECO:0000313" key="2">
    <source>
        <dbReference type="Proteomes" id="UP000284250"/>
    </source>
</evidence>
<organism evidence="1 2">
    <name type="scientific">Hymenobacter rubripertinctus</name>
    <dbReference type="NCBI Taxonomy" id="2029981"/>
    <lineage>
        <taxon>Bacteria</taxon>
        <taxon>Pseudomonadati</taxon>
        <taxon>Bacteroidota</taxon>
        <taxon>Cytophagia</taxon>
        <taxon>Cytophagales</taxon>
        <taxon>Hymenobacteraceae</taxon>
        <taxon>Hymenobacter</taxon>
    </lineage>
</organism>
<dbReference type="AlphaFoldDB" id="A0A418QNH3"/>
<proteinExistence type="predicted"/>
<name>A0A418QNH3_9BACT</name>
<gene>
    <name evidence="1" type="ORF">D0T11_18375</name>
</gene>